<feature type="domain" description="Calcineurin-like phosphoesterase" evidence="2">
    <location>
        <begin position="35"/>
        <end position="224"/>
    </location>
</feature>
<dbReference type="AlphaFoldDB" id="A0A1F7GAR2"/>
<dbReference type="EMBL" id="MFZG01000033">
    <property type="protein sequence ID" value="OGK15742.1"/>
    <property type="molecule type" value="Genomic_DNA"/>
</dbReference>
<evidence type="ECO:0000313" key="4">
    <source>
        <dbReference type="Proteomes" id="UP000177208"/>
    </source>
</evidence>
<name>A0A1F7GAR2_9BACT</name>
<dbReference type="SUPFAM" id="SSF56300">
    <property type="entry name" value="Metallo-dependent phosphatases"/>
    <property type="match status" value="1"/>
</dbReference>
<dbReference type="GO" id="GO:0003993">
    <property type="term" value="F:acid phosphatase activity"/>
    <property type="evidence" value="ECO:0007669"/>
    <property type="project" value="InterPro"/>
</dbReference>
<protein>
    <recommendedName>
        <fullName evidence="2">Calcineurin-like phosphoesterase domain-containing protein</fullName>
    </recommendedName>
</protein>
<dbReference type="InterPro" id="IPR004843">
    <property type="entry name" value="Calcineurin-like_PHP"/>
</dbReference>
<accession>A0A1F7GAR2</accession>
<dbReference type="Proteomes" id="UP000177208">
    <property type="component" value="Unassembled WGS sequence"/>
</dbReference>
<comment type="caution">
    <text evidence="3">The sequence shown here is derived from an EMBL/GenBank/DDBJ whole genome shotgun (WGS) entry which is preliminary data.</text>
</comment>
<dbReference type="InterPro" id="IPR039331">
    <property type="entry name" value="PAPs-like"/>
</dbReference>
<dbReference type="PANTHER" id="PTHR22953">
    <property type="entry name" value="ACID PHOSPHATASE RELATED"/>
    <property type="match status" value="1"/>
</dbReference>
<organism evidence="3 4">
    <name type="scientific">Candidatus Roizmanbacteria bacterium RIFCSPHIGHO2_01_FULL_39_12c</name>
    <dbReference type="NCBI Taxonomy" id="1802031"/>
    <lineage>
        <taxon>Bacteria</taxon>
        <taxon>Candidatus Roizmaniibacteriota</taxon>
    </lineage>
</organism>
<evidence type="ECO:0000256" key="1">
    <source>
        <dbReference type="ARBA" id="ARBA00022729"/>
    </source>
</evidence>
<dbReference type="InterPro" id="IPR029052">
    <property type="entry name" value="Metallo-depent_PP-like"/>
</dbReference>
<evidence type="ECO:0000313" key="3">
    <source>
        <dbReference type="EMBL" id="OGK15742.1"/>
    </source>
</evidence>
<dbReference type="Gene3D" id="3.60.21.10">
    <property type="match status" value="1"/>
</dbReference>
<gene>
    <name evidence="3" type="ORF">A2774_00665</name>
</gene>
<keyword evidence="1" id="KW-0732">Signal</keyword>
<dbReference type="Pfam" id="PF00149">
    <property type="entry name" value="Metallophos"/>
    <property type="match status" value="1"/>
</dbReference>
<evidence type="ECO:0000259" key="2">
    <source>
        <dbReference type="Pfam" id="PF00149"/>
    </source>
</evidence>
<sequence length="399" mass="43774">MLKKYLYLLEFVFVFLFLSVRFTDAQVQVSTDPNFKVAFIGDTGLGNNFTSTLNNIKTEGAQAVMHQGDFDYQYNPAGWWGRIDQILGSNFPYFVSVGNHDSASWNEGCSDPDGCYAKFQKDRLARIGVNIDNPDLNDQLYSVTYKGLRMVFVGLQGNQLGASTYAPFIQNQLQSDNHIWKVCSWHKNQSTLQLGTKGDEMGWEVYETCRQQGAIIATAHEHTYERTKTLTNIQALAVDASQHPVVNGVPSNPNSVLVAPGKTFVFVSGSGGQGLRNQDRCLPTTYPYGGGSGCNYIWASVNTSDQGGDFGALFITFNVDGNPNKARGYFKENSGRITDQFEITKSSTPVTIGPTQPITIPPTNPLSPTSTFNSPTPPFSTIIPTPTIVGGPVCVYFKN</sequence>
<reference evidence="3 4" key="1">
    <citation type="journal article" date="2016" name="Nat. Commun.">
        <title>Thousands of microbial genomes shed light on interconnected biogeochemical processes in an aquifer system.</title>
        <authorList>
            <person name="Anantharaman K."/>
            <person name="Brown C.T."/>
            <person name="Hug L.A."/>
            <person name="Sharon I."/>
            <person name="Castelle C.J."/>
            <person name="Probst A.J."/>
            <person name="Thomas B.C."/>
            <person name="Singh A."/>
            <person name="Wilkins M.J."/>
            <person name="Karaoz U."/>
            <person name="Brodie E.L."/>
            <person name="Williams K.H."/>
            <person name="Hubbard S.S."/>
            <person name="Banfield J.F."/>
        </authorList>
    </citation>
    <scope>NUCLEOTIDE SEQUENCE [LARGE SCALE GENOMIC DNA]</scope>
</reference>
<proteinExistence type="predicted"/>
<dbReference type="PANTHER" id="PTHR22953:SF153">
    <property type="entry name" value="PURPLE ACID PHOSPHATASE"/>
    <property type="match status" value="1"/>
</dbReference>